<dbReference type="GO" id="GO:0016020">
    <property type="term" value="C:membrane"/>
    <property type="evidence" value="ECO:0007669"/>
    <property type="project" value="UniProtKB-SubCell"/>
</dbReference>
<keyword evidence="10" id="KW-1133">Transmembrane helix</keyword>
<name>A0A0V7ZGY6_9CYAN</name>
<dbReference type="SMART" id="SM00387">
    <property type="entry name" value="HATPase_c"/>
    <property type="match status" value="1"/>
</dbReference>
<dbReference type="Proteomes" id="UP000053372">
    <property type="component" value="Unassembled WGS sequence"/>
</dbReference>
<dbReference type="EMBL" id="LMTZ01000032">
    <property type="protein sequence ID" value="KST69222.1"/>
    <property type="molecule type" value="Genomic_DNA"/>
</dbReference>
<dbReference type="FunFam" id="1.10.287.130:FF:000001">
    <property type="entry name" value="Two-component sensor histidine kinase"/>
    <property type="match status" value="1"/>
</dbReference>
<evidence type="ECO:0000259" key="12">
    <source>
        <dbReference type="PROSITE" id="PS50885"/>
    </source>
</evidence>
<dbReference type="InterPro" id="IPR036097">
    <property type="entry name" value="HisK_dim/P_sf"/>
</dbReference>
<dbReference type="EC" id="2.7.13.3" evidence="3"/>
<dbReference type="InterPro" id="IPR003661">
    <property type="entry name" value="HisK_dim/P_dom"/>
</dbReference>
<keyword evidence="7" id="KW-0902">Two-component regulatory system</keyword>
<dbReference type="InterPro" id="IPR004358">
    <property type="entry name" value="Sig_transdc_His_kin-like_C"/>
</dbReference>
<dbReference type="CDD" id="cd06225">
    <property type="entry name" value="HAMP"/>
    <property type="match status" value="1"/>
</dbReference>
<dbReference type="InterPro" id="IPR003594">
    <property type="entry name" value="HATPase_dom"/>
</dbReference>
<feature type="transmembrane region" description="Helical" evidence="10">
    <location>
        <begin position="20"/>
        <end position="37"/>
    </location>
</feature>
<keyword evidence="10" id="KW-0812">Transmembrane</keyword>
<dbReference type="SUPFAM" id="SSF158472">
    <property type="entry name" value="HAMP domain-like"/>
    <property type="match status" value="1"/>
</dbReference>
<evidence type="ECO:0000259" key="11">
    <source>
        <dbReference type="PROSITE" id="PS50109"/>
    </source>
</evidence>
<dbReference type="Pfam" id="PF02518">
    <property type="entry name" value="HATPase_c"/>
    <property type="match status" value="1"/>
</dbReference>
<dbReference type="RefSeq" id="WP_058183359.1">
    <property type="nucleotide sequence ID" value="NZ_LMTZ01000032.1"/>
</dbReference>
<keyword evidence="8 10" id="KW-0472">Membrane</keyword>
<dbReference type="InterPro" id="IPR005467">
    <property type="entry name" value="His_kinase_dom"/>
</dbReference>
<dbReference type="OrthoDB" id="9763461at2"/>
<evidence type="ECO:0000313" key="13">
    <source>
        <dbReference type="EMBL" id="KST63714.1"/>
    </source>
</evidence>
<dbReference type="PROSITE" id="PS50885">
    <property type="entry name" value="HAMP"/>
    <property type="match status" value="1"/>
</dbReference>
<comment type="caution">
    <text evidence="13">The sequence shown here is derived from an EMBL/GenBank/DDBJ whole genome shotgun (WGS) entry which is preliminary data.</text>
</comment>
<dbReference type="InterPro" id="IPR003660">
    <property type="entry name" value="HAMP_dom"/>
</dbReference>
<feature type="domain" description="HAMP" evidence="12">
    <location>
        <begin position="195"/>
        <end position="247"/>
    </location>
</feature>
<feature type="transmembrane region" description="Helical" evidence="10">
    <location>
        <begin position="171"/>
        <end position="192"/>
    </location>
</feature>
<evidence type="ECO:0000256" key="3">
    <source>
        <dbReference type="ARBA" id="ARBA00012438"/>
    </source>
</evidence>
<dbReference type="AlphaFoldDB" id="A0A0V7ZGY6"/>
<evidence type="ECO:0000256" key="7">
    <source>
        <dbReference type="ARBA" id="ARBA00023012"/>
    </source>
</evidence>
<comment type="catalytic activity">
    <reaction evidence="1">
        <text>ATP + protein L-histidine = ADP + protein N-phospho-L-histidine.</text>
        <dbReference type="EC" id="2.7.13.3"/>
    </reaction>
</comment>
<sequence length="472" mass="54081">MRSIPPWLRFLTGIRSRILLWYFLLSVSATLCSIYLTRQIYSDRIEVKAEASLLQEIERFKLLAKKYQNQETKGVFDKFLSSYVPSRNQYFITLVKDRIYKSKPEIPEHVFSSHPGLKDKWINLENIKSDKVYNRRSRVIYAADPVRIDNQDATVVALYDTTTDYQAGTGAIFLVMQVMTVVLGFFFLLAWISTGRLLSPLRLLKKTAQSITESDMTQRIAVEGVDEIAELTVTFNEMLDRLQFAFDSQQRFLKDVSHELRTPITVIGGHLEILNYRPQEQNETIALVMDELDRMSRLVNDLLLLAKAERFDFLRCKPEELDWFTEEVYLKARTLANRNWCLESKGLSPIVVDRQRLTQAIMNLVENAVRHTKDGDKITIGSCVRDSRVYFWVKDNGEGIALEDRKRIFERFVRATNRDCQFEGTGLGLSIVQAIVQAHGGSINLESDVGNGSSFTIVIPLAFSAPSVLSYG</sequence>
<comment type="subcellular location">
    <subcellularLocation>
        <location evidence="2">Membrane</location>
    </subcellularLocation>
</comment>
<keyword evidence="6 13" id="KW-0418">Kinase</keyword>
<comment type="function">
    <text evidence="9">Photoreceptor which exists in two forms that are reversibly interconvertible by light: the R form that absorbs maximally in the red region of the spectrum and the FR form that absorbs maximally in the far-red region.</text>
</comment>
<dbReference type="FunFam" id="3.30.565.10:FF:000006">
    <property type="entry name" value="Sensor histidine kinase WalK"/>
    <property type="match status" value="1"/>
</dbReference>
<dbReference type="PANTHER" id="PTHR43711">
    <property type="entry name" value="TWO-COMPONENT HISTIDINE KINASE"/>
    <property type="match status" value="1"/>
</dbReference>
<evidence type="ECO:0000256" key="1">
    <source>
        <dbReference type="ARBA" id="ARBA00000085"/>
    </source>
</evidence>
<evidence type="ECO:0000256" key="2">
    <source>
        <dbReference type="ARBA" id="ARBA00004370"/>
    </source>
</evidence>
<evidence type="ECO:0000313" key="15">
    <source>
        <dbReference type="Proteomes" id="UP000053372"/>
    </source>
</evidence>
<dbReference type="PRINTS" id="PR00344">
    <property type="entry name" value="BCTRLSENSOR"/>
</dbReference>
<organism evidence="13 15">
    <name type="scientific">Mastigocoleus testarum BC008</name>
    <dbReference type="NCBI Taxonomy" id="371196"/>
    <lineage>
        <taxon>Bacteria</taxon>
        <taxon>Bacillati</taxon>
        <taxon>Cyanobacteriota</taxon>
        <taxon>Cyanophyceae</taxon>
        <taxon>Nostocales</taxon>
        <taxon>Hapalosiphonaceae</taxon>
        <taxon>Mastigocoleus</taxon>
    </lineage>
</organism>
<evidence type="ECO:0000256" key="9">
    <source>
        <dbReference type="ARBA" id="ARBA00055745"/>
    </source>
</evidence>
<dbReference type="EMBL" id="LMTZ01000133">
    <property type="protein sequence ID" value="KST63714.1"/>
    <property type="molecule type" value="Genomic_DNA"/>
</dbReference>
<gene>
    <name evidence="14" type="ORF">BC008_03265</name>
    <name evidence="13" type="ORF">BC008_14750</name>
</gene>
<dbReference type="InterPro" id="IPR050736">
    <property type="entry name" value="Sensor_HK_Regulatory"/>
</dbReference>
<dbReference type="Pfam" id="PF00512">
    <property type="entry name" value="HisKA"/>
    <property type="match status" value="1"/>
</dbReference>
<dbReference type="Gene3D" id="6.10.340.10">
    <property type="match status" value="1"/>
</dbReference>
<evidence type="ECO:0000256" key="6">
    <source>
        <dbReference type="ARBA" id="ARBA00022777"/>
    </source>
</evidence>
<dbReference type="SUPFAM" id="SSF55874">
    <property type="entry name" value="ATPase domain of HSP90 chaperone/DNA topoisomerase II/histidine kinase"/>
    <property type="match status" value="1"/>
</dbReference>
<dbReference type="PROSITE" id="PS50109">
    <property type="entry name" value="HIS_KIN"/>
    <property type="match status" value="1"/>
</dbReference>
<dbReference type="Gene3D" id="1.10.287.130">
    <property type="match status" value="1"/>
</dbReference>
<proteinExistence type="predicted"/>
<dbReference type="SMART" id="SM00388">
    <property type="entry name" value="HisKA"/>
    <property type="match status" value="1"/>
</dbReference>
<dbReference type="PANTHER" id="PTHR43711:SF28">
    <property type="entry name" value="SENSOR HISTIDINE KINASE YXDK"/>
    <property type="match status" value="1"/>
</dbReference>
<accession>A0A0V7ZGY6</accession>
<dbReference type="CDD" id="cd00082">
    <property type="entry name" value="HisKA"/>
    <property type="match status" value="1"/>
</dbReference>
<keyword evidence="5" id="KW-0808">Transferase</keyword>
<reference evidence="13 15" key="1">
    <citation type="journal article" date="2015" name="Genome Announc.">
        <title>Draft Genome of the Euendolithic (true boring) Cyanobacterium Mastigocoleus testarum strain BC008.</title>
        <authorList>
            <person name="Guida B.S."/>
            <person name="Garcia-Pichel F."/>
        </authorList>
    </citation>
    <scope>NUCLEOTIDE SEQUENCE [LARGE SCALE GENOMIC DNA]</scope>
    <source>
        <strain evidence="13 15">BC008</strain>
    </source>
</reference>
<dbReference type="GO" id="GO:0000155">
    <property type="term" value="F:phosphorelay sensor kinase activity"/>
    <property type="evidence" value="ECO:0007669"/>
    <property type="project" value="InterPro"/>
</dbReference>
<dbReference type="SMART" id="SM00304">
    <property type="entry name" value="HAMP"/>
    <property type="match status" value="1"/>
</dbReference>
<evidence type="ECO:0000256" key="5">
    <source>
        <dbReference type="ARBA" id="ARBA00022679"/>
    </source>
</evidence>
<evidence type="ECO:0000256" key="10">
    <source>
        <dbReference type="SAM" id="Phobius"/>
    </source>
</evidence>
<evidence type="ECO:0000313" key="14">
    <source>
        <dbReference type="EMBL" id="KST69222.1"/>
    </source>
</evidence>
<protein>
    <recommendedName>
        <fullName evidence="3">histidine kinase</fullName>
        <ecNumber evidence="3">2.7.13.3</ecNumber>
    </recommendedName>
</protein>
<dbReference type="SUPFAM" id="SSF47384">
    <property type="entry name" value="Homodimeric domain of signal transducing histidine kinase"/>
    <property type="match status" value="1"/>
</dbReference>
<evidence type="ECO:0000256" key="8">
    <source>
        <dbReference type="ARBA" id="ARBA00023136"/>
    </source>
</evidence>
<dbReference type="CDD" id="cd00075">
    <property type="entry name" value="HATPase"/>
    <property type="match status" value="1"/>
</dbReference>
<feature type="domain" description="Histidine kinase" evidence="11">
    <location>
        <begin position="255"/>
        <end position="463"/>
    </location>
</feature>
<evidence type="ECO:0000256" key="4">
    <source>
        <dbReference type="ARBA" id="ARBA00022553"/>
    </source>
</evidence>
<dbReference type="Gene3D" id="3.30.565.10">
    <property type="entry name" value="Histidine kinase-like ATPase, C-terminal domain"/>
    <property type="match status" value="1"/>
</dbReference>
<keyword evidence="15" id="KW-1185">Reference proteome</keyword>
<keyword evidence="4" id="KW-0597">Phosphoprotein</keyword>
<dbReference type="Pfam" id="PF00672">
    <property type="entry name" value="HAMP"/>
    <property type="match status" value="1"/>
</dbReference>
<dbReference type="InterPro" id="IPR036890">
    <property type="entry name" value="HATPase_C_sf"/>
</dbReference>